<evidence type="ECO:0000256" key="1">
    <source>
        <dbReference type="SAM" id="Phobius"/>
    </source>
</evidence>
<comment type="caution">
    <text evidence="2">The sequence shown here is derived from an EMBL/GenBank/DDBJ whole genome shotgun (WGS) entry which is preliminary data.</text>
</comment>
<evidence type="ECO:0008006" key="3">
    <source>
        <dbReference type="Google" id="ProtNLM"/>
    </source>
</evidence>
<dbReference type="RefSeq" id="WP_129265233.1">
    <property type="nucleotide sequence ID" value="NZ_RDBM01000035.1"/>
</dbReference>
<proteinExistence type="predicted"/>
<name>A0A652KTS1_9ACTN</name>
<gene>
    <name evidence="2" type="ORF">EAO74_13815</name>
</gene>
<feature type="transmembrane region" description="Helical" evidence="1">
    <location>
        <begin position="33"/>
        <end position="51"/>
    </location>
</feature>
<dbReference type="AlphaFoldDB" id="A0A652KTS1"/>
<keyword evidence="1" id="KW-0812">Transmembrane</keyword>
<sequence>MSKLMLKASVNAKVWANTSVERMKARADRGQGAVEYLGIIVVVVAIIGVLMTTNFGNAIATAITTQIGKITGGGGE</sequence>
<dbReference type="EMBL" id="RDBM01000035">
    <property type="protein sequence ID" value="TXS27132.1"/>
    <property type="molecule type" value="Genomic_DNA"/>
</dbReference>
<accession>A0A652KTS1</accession>
<keyword evidence="1" id="KW-1133">Transmembrane helix</keyword>
<organism evidence="2">
    <name type="scientific">Streptomyces sp. gb1(2016)</name>
    <dbReference type="NCBI Taxonomy" id="1828321"/>
    <lineage>
        <taxon>Bacteria</taxon>
        <taxon>Bacillati</taxon>
        <taxon>Actinomycetota</taxon>
        <taxon>Actinomycetes</taxon>
        <taxon>Kitasatosporales</taxon>
        <taxon>Streptomycetaceae</taxon>
        <taxon>Streptomyces</taxon>
    </lineage>
</organism>
<keyword evidence="1" id="KW-0472">Membrane</keyword>
<evidence type="ECO:0000313" key="2">
    <source>
        <dbReference type="EMBL" id="TXS27132.1"/>
    </source>
</evidence>
<reference evidence="2" key="1">
    <citation type="submission" date="2018-10" db="EMBL/GenBank/DDBJ databases">
        <authorList>
            <person name="Hariharan J."/>
            <person name="Choudoir M.J."/>
            <person name="Diebold P."/>
            <person name="Panke-Buisse K."/>
            <person name="Campbell A.N."/>
            <person name="Buckley D.H."/>
        </authorList>
    </citation>
    <scope>NUCLEOTIDE SEQUENCE</scope>
    <source>
        <strain evidence="2">Gb1</strain>
    </source>
</reference>
<protein>
    <recommendedName>
        <fullName evidence="3">Flp family type IVb pilin</fullName>
    </recommendedName>
</protein>